<evidence type="ECO:0000313" key="1">
    <source>
        <dbReference type="EMBL" id="MFC3571391.1"/>
    </source>
</evidence>
<dbReference type="EMBL" id="JBHRXE010000058">
    <property type="protein sequence ID" value="MFC3571391.1"/>
    <property type="molecule type" value="Genomic_DNA"/>
</dbReference>
<reference evidence="2" key="1">
    <citation type="journal article" date="2019" name="Int. J. Syst. Evol. Microbiol.">
        <title>The Global Catalogue of Microorganisms (GCM) 10K type strain sequencing project: providing services to taxonomists for standard genome sequencing and annotation.</title>
        <authorList>
            <consortium name="The Broad Institute Genomics Platform"/>
            <consortium name="The Broad Institute Genome Sequencing Center for Infectious Disease"/>
            <person name="Wu L."/>
            <person name="Ma J."/>
        </authorList>
    </citation>
    <scope>NUCLEOTIDE SEQUENCE [LARGE SCALE GENOMIC DNA]</scope>
    <source>
        <strain evidence="2">VKM B-3226</strain>
    </source>
</reference>
<name>A0ABV7S584_9RHOB</name>
<accession>A0ABV7S584</accession>
<gene>
    <name evidence="1" type="ORF">ACFOMP_18205</name>
</gene>
<sequence length="115" mass="12438">MATRYQLTIIGEAAQVAPSIIVDGRALQDGQRVEVDLPMAVALIERGLAVPRGKIEIEAVLKPKRGPAVMVEGRACFDDDTVEAGWAVAHDLVARGRARLAEGVRLPRFNPDARK</sequence>
<proteinExistence type="predicted"/>
<keyword evidence="2" id="KW-1185">Reference proteome</keyword>
<dbReference type="RefSeq" id="WP_379033213.1">
    <property type="nucleotide sequence ID" value="NZ_JBHRXE010000058.1"/>
</dbReference>
<protein>
    <submittedName>
        <fullName evidence="1">Uncharacterized protein</fullName>
    </submittedName>
</protein>
<dbReference type="Proteomes" id="UP001595596">
    <property type="component" value="Unassembled WGS sequence"/>
</dbReference>
<comment type="caution">
    <text evidence="1">The sequence shown here is derived from an EMBL/GenBank/DDBJ whole genome shotgun (WGS) entry which is preliminary data.</text>
</comment>
<evidence type="ECO:0000313" key="2">
    <source>
        <dbReference type="Proteomes" id="UP001595596"/>
    </source>
</evidence>
<organism evidence="1 2">
    <name type="scientific">Paracoccus simplex</name>
    <dbReference type="NCBI Taxonomy" id="2086346"/>
    <lineage>
        <taxon>Bacteria</taxon>
        <taxon>Pseudomonadati</taxon>
        <taxon>Pseudomonadota</taxon>
        <taxon>Alphaproteobacteria</taxon>
        <taxon>Rhodobacterales</taxon>
        <taxon>Paracoccaceae</taxon>
        <taxon>Paracoccus</taxon>
    </lineage>
</organism>